<evidence type="ECO:0000256" key="1">
    <source>
        <dbReference type="ARBA" id="ARBA00004123"/>
    </source>
</evidence>
<dbReference type="GO" id="GO:0005654">
    <property type="term" value="C:nucleoplasm"/>
    <property type="evidence" value="ECO:0007669"/>
    <property type="project" value="UniProtKB-ARBA"/>
</dbReference>
<dbReference type="Gene3D" id="1.20.5.1500">
    <property type="match status" value="1"/>
</dbReference>
<evidence type="ECO:0000256" key="5">
    <source>
        <dbReference type="ARBA" id="ARBA00023242"/>
    </source>
</evidence>
<dbReference type="AlphaFoldDB" id="A0AAF0E5A4"/>
<feature type="compositionally biased region" description="Polar residues" evidence="6">
    <location>
        <begin position="84"/>
        <end position="93"/>
    </location>
</feature>
<feature type="compositionally biased region" description="Acidic residues" evidence="6">
    <location>
        <begin position="202"/>
        <end position="216"/>
    </location>
</feature>
<evidence type="ECO:0000256" key="6">
    <source>
        <dbReference type="SAM" id="MobiDB-lite"/>
    </source>
</evidence>
<feature type="region of interest" description="Disordered" evidence="6">
    <location>
        <begin position="1"/>
        <end position="254"/>
    </location>
</feature>
<feature type="compositionally biased region" description="Acidic residues" evidence="6">
    <location>
        <begin position="27"/>
        <end position="40"/>
    </location>
</feature>
<dbReference type="Proteomes" id="UP001214603">
    <property type="component" value="Chromosome 4"/>
</dbReference>
<keyword evidence="2" id="KW-0678">Repressor</keyword>
<dbReference type="SMART" id="SM01401">
    <property type="entry name" value="Sds3"/>
    <property type="match status" value="1"/>
</dbReference>
<feature type="compositionally biased region" description="Low complexity" evidence="6">
    <location>
        <begin position="131"/>
        <end position="149"/>
    </location>
</feature>
<dbReference type="EMBL" id="CP119937">
    <property type="protein sequence ID" value="WFD03373.1"/>
    <property type="molecule type" value="Genomic_DNA"/>
</dbReference>
<proteinExistence type="predicted"/>
<feature type="compositionally biased region" description="Basic and acidic residues" evidence="6">
    <location>
        <begin position="191"/>
        <end position="201"/>
    </location>
</feature>
<organism evidence="7 8">
    <name type="scientific">Malassezia obtusa</name>
    <dbReference type="NCBI Taxonomy" id="76774"/>
    <lineage>
        <taxon>Eukaryota</taxon>
        <taxon>Fungi</taxon>
        <taxon>Dikarya</taxon>
        <taxon>Basidiomycota</taxon>
        <taxon>Ustilaginomycotina</taxon>
        <taxon>Malasseziomycetes</taxon>
        <taxon>Malasseziales</taxon>
        <taxon>Malasseziaceae</taxon>
        <taxon>Malassezia</taxon>
    </lineage>
</organism>
<sequence>MEPAPPAEVPAEAAEDAGHPDVPPNDEFSEGSELTEEGESDADRTVQPPQHAASDDDNSPLSEASEHEGQAQEAPNALEDLASVASTTANLEESMQGKVPTTSSPLSSEEEEQSTTVEPPATPRKGRSTLRRAVIAAAGKRRAAATGGAPSLLVEPDAESSAPPSAATSRQNSPESEAGERAPALEGDALETDKSPAKAETVEPEVPEGDAADDEASEKGAEPEAADDAAEQDSEEKDTGTPAAEGAEQDDVEAMQRRQEAIDLLTRVEIGYAMLRDRLYNERLEELEAESEMIHDGTHPELQLLHMIIDARRDRRLALLSNWLQEEEKERERWAKVEDETAWVNWRDDAAGVRRALMDDTMRKRRRLDREKRMLDTPQPPRRHQPFEAELVRKPPAYSRRSQRDLDRYDYAMQPIPREDIHSYLAYPDLRGLDEYDVCVDMDQMGIRPMPPMYPNYVRQEEMAMHDMYPAYGPPPSGAPYAPPYALPPGYIDRAYDVPVPVDEYAKERPMPEYDAPYKGYAEPYADPAPYPPGMPYMPPRAPVPA</sequence>
<dbReference type="InterPro" id="IPR013907">
    <property type="entry name" value="Sds3"/>
</dbReference>
<evidence type="ECO:0000313" key="8">
    <source>
        <dbReference type="Proteomes" id="UP001214603"/>
    </source>
</evidence>
<dbReference type="PANTHER" id="PTHR21964">
    <property type="entry name" value="BREAST CANCER METASTASIS-SUPPRESSOR 1"/>
    <property type="match status" value="1"/>
</dbReference>
<dbReference type="Pfam" id="PF08598">
    <property type="entry name" value="Sds3"/>
    <property type="match status" value="1"/>
</dbReference>
<accession>A0AAF0E5A4</accession>
<keyword evidence="8" id="KW-1185">Reference proteome</keyword>
<keyword evidence="3" id="KW-0805">Transcription regulation</keyword>
<reference evidence="7" key="1">
    <citation type="submission" date="2023-03" db="EMBL/GenBank/DDBJ databases">
        <title>Mating type loci evolution in Malassezia.</title>
        <authorList>
            <person name="Coelho M.A."/>
        </authorList>
    </citation>
    <scope>NUCLEOTIDE SEQUENCE</scope>
    <source>
        <strain evidence="7">CBS 7876</strain>
    </source>
</reference>
<name>A0AAF0E5A4_9BASI</name>
<protein>
    <submittedName>
        <fullName evidence="7">NAPDH-dependent diflavin reductase</fullName>
    </submittedName>
</protein>
<evidence type="ECO:0000256" key="2">
    <source>
        <dbReference type="ARBA" id="ARBA00022491"/>
    </source>
</evidence>
<dbReference type="GO" id="GO:0010468">
    <property type="term" value="P:regulation of gene expression"/>
    <property type="evidence" value="ECO:0007669"/>
    <property type="project" value="UniProtKB-ARBA"/>
</dbReference>
<evidence type="ECO:0000256" key="3">
    <source>
        <dbReference type="ARBA" id="ARBA00023015"/>
    </source>
</evidence>
<keyword evidence="4" id="KW-0804">Transcription</keyword>
<gene>
    <name evidence="7" type="primary">TAH18</name>
    <name evidence="7" type="ORF">MOBT1_002062</name>
</gene>
<feature type="compositionally biased region" description="Low complexity" evidence="6">
    <location>
        <begin position="159"/>
        <end position="169"/>
    </location>
</feature>
<evidence type="ECO:0000256" key="4">
    <source>
        <dbReference type="ARBA" id="ARBA00023163"/>
    </source>
</evidence>
<feature type="compositionally biased region" description="Acidic residues" evidence="6">
    <location>
        <begin position="224"/>
        <end position="236"/>
    </location>
</feature>
<keyword evidence="5" id="KW-0539">Nucleus</keyword>
<comment type="subcellular location">
    <subcellularLocation>
        <location evidence="1">Nucleus</location>
    </subcellularLocation>
</comment>
<evidence type="ECO:0000313" key="7">
    <source>
        <dbReference type="EMBL" id="WFD03373.1"/>
    </source>
</evidence>